<reference evidence="1" key="1">
    <citation type="journal article" date="2020" name="Stud. Mycol.">
        <title>101 Dothideomycetes genomes: a test case for predicting lifestyles and emergence of pathogens.</title>
        <authorList>
            <person name="Haridas S."/>
            <person name="Albert R."/>
            <person name="Binder M."/>
            <person name="Bloem J."/>
            <person name="Labutti K."/>
            <person name="Salamov A."/>
            <person name="Andreopoulos B."/>
            <person name="Baker S."/>
            <person name="Barry K."/>
            <person name="Bills G."/>
            <person name="Bluhm B."/>
            <person name="Cannon C."/>
            <person name="Castanera R."/>
            <person name="Culley D."/>
            <person name="Daum C."/>
            <person name="Ezra D."/>
            <person name="Gonzalez J."/>
            <person name="Henrissat B."/>
            <person name="Kuo A."/>
            <person name="Liang C."/>
            <person name="Lipzen A."/>
            <person name="Lutzoni F."/>
            <person name="Magnuson J."/>
            <person name="Mondo S."/>
            <person name="Nolan M."/>
            <person name="Ohm R."/>
            <person name="Pangilinan J."/>
            <person name="Park H.-J."/>
            <person name="Ramirez L."/>
            <person name="Alfaro M."/>
            <person name="Sun H."/>
            <person name="Tritt A."/>
            <person name="Yoshinaga Y."/>
            <person name="Zwiers L.-H."/>
            <person name="Turgeon B."/>
            <person name="Goodwin S."/>
            <person name="Spatafora J."/>
            <person name="Crous P."/>
            <person name="Grigoriev I."/>
        </authorList>
    </citation>
    <scope>NUCLEOTIDE SEQUENCE</scope>
    <source>
        <strain evidence="1">CBS 262.69</strain>
    </source>
</reference>
<dbReference type="EMBL" id="ML996711">
    <property type="protein sequence ID" value="KAF2395725.1"/>
    <property type="molecule type" value="Genomic_DNA"/>
</dbReference>
<accession>A0A6G1HIX9</accession>
<sequence>MQARPALPHPLICSLVNFQLSGLSFCYCSSSRRAHHSPPGLPHLFVSKRIQVPRAKPIPRLLFARQFAHDPIPPSSPDASESWTPGYRVGTAHESRVVIVEEVSAQPLRFGIVGCALAAGRASRNWWPMFCTISLLKLEMSPFERASSFVAFFDRHIVSMFMTMATLAASKRSTRSRTPQP</sequence>
<keyword evidence="2" id="KW-1185">Reference proteome</keyword>
<name>A0A6G1HIX9_9PEZI</name>
<dbReference type="AlphaFoldDB" id="A0A6G1HIX9"/>
<proteinExistence type="predicted"/>
<dbReference type="Proteomes" id="UP000799640">
    <property type="component" value="Unassembled WGS sequence"/>
</dbReference>
<evidence type="ECO:0000313" key="2">
    <source>
        <dbReference type="Proteomes" id="UP000799640"/>
    </source>
</evidence>
<gene>
    <name evidence="1" type="ORF">EJ06DRAFT_261277</name>
</gene>
<protein>
    <submittedName>
        <fullName evidence="1">Uncharacterized protein</fullName>
    </submittedName>
</protein>
<organism evidence="1 2">
    <name type="scientific">Trichodelitschia bisporula</name>
    <dbReference type="NCBI Taxonomy" id="703511"/>
    <lineage>
        <taxon>Eukaryota</taxon>
        <taxon>Fungi</taxon>
        <taxon>Dikarya</taxon>
        <taxon>Ascomycota</taxon>
        <taxon>Pezizomycotina</taxon>
        <taxon>Dothideomycetes</taxon>
        <taxon>Dothideomycetes incertae sedis</taxon>
        <taxon>Phaeotrichales</taxon>
        <taxon>Phaeotrichaceae</taxon>
        <taxon>Trichodelitschia</taxon>
    </lineage>
</organism>
<evidence type="ECO:0000313" key="1">
    <source>
        <dbReference type="EMBL" id="KAF2395725.1"/>
    </source>
</evidence>